<dbReference type="Proteomes" id="UP000463224">
    <property type="component" value="Unassembled WGS sequence"/>
</dbReference>
<keyword evidence="2" id="KW-1185">Reference proteome</keyword>
<evidence type="ECO:0000313" key="1">
    <source>
        <dbReference type="EMBL" id="MVA98295.1"/>
    </source>
</evidence>
<accession>A0A844QG85</accession>
<dbReference type="EMBL" id="WPHG01000003">
    <property type="protein sequence ID" value="MVA98295.1"/>
    <property type="molecule type" value="Genomic_DNA"/>
</dbReference>
<name>A0A844QG85_9HYPH</name>
<proteinExistence type="predicted"/>
<dbReference type="RefSeq" id="WP_156713249.1">
    <property type="nucleotide sequence ID" value="NZ_WPHG01000003.1"/>
</dbReference>
<gene>
    <name evidence="1" type="ORF">GN330_13680</name>
</gene>
<comment type="caution">
    <text evidence="1">The sequence shown here is derived from an EMBL/GenBank/DDBJ whole genome shotgun (WGS) entry which is preliminary data.</text>
</comment>
<reference evidence="1 2" key="1">
    <citation type="submission" date="2019-12" db="EMBL/GenBank/DDBJ databases">
        <title>Nitratireductor arenosus sp. nov., Isolated from sea sand, Jeju island, South Korea.</title>
        <authorList>
            <person name="Kim W."/>
        </authorList>
    </citation>
    <scope>NUCLEOTIDE SEQUENCE [LARGE SCALE GENOMIC DNA]</scope>
    <source>
        <strain evidence="1 2">CAU 1489</strain>
    </source>
</reference>
<sequence>MAIATSHSRVALRQWVNDARRDGASLREAVEDYLNTVLAAGEPAAPPSRGHGIITSDLPQSQFAETFWLLEQWRLAIETPPVRQGAGGPPRLALEDLKQIQDMNGRRSLRANENKLIAKFPPGHPERWVLPATATLLARVFPRCRFRPTNLLWYPAGGWMGWHTNADHPGWRLYINWSVPLGGRSAFLGLVDGKIVRRDDPGGWSANCFEVQADPPFWHAVDATTPRLSVGFQAYEIGDG</sequence>
<evidence type="ECO:0008006" key="3">
    <source>
        <dbReference type="Google" id="ProtNLM"/>
    </source>
</evidence>
<organism evidence="1 2">
    <name type="scientific">Nitratireductor arenosus</name>
    <dbReference type="NCBI Taxonomy" id="2682096"/>
    <lineage>
        <taxon>Bacteria</taxon>
        <taxon>Pseudomonadati</taxon>
        <taxon>Pseudomonadota</taxon>
        <taxon>Alphaproteobacteria</taxon>
        <taxon>Hyphomicrobiales</taxon>
        <taxon>Phyllobacteriaceae</taxon>
        <taxon>Nitratireductor</taxon>
    </lineage>
</organism>
<evidence type="ECO:0000313" key="2">
    <source>
        <dbReference type="Proteomes" id="UP000463224"/>
    </source>
</evidence>
<protein>
    <recommendedName>
        <fullName evidence="3">Prolyl 4-hydroxylase alpha subunit Fe(2+) 2OG dioxygenase domain-containing protein</fullName>
    </recommendedName>
</protein>
<dbReference type="AlphaFoldDB" id="A0A844QG85"/>